<dbReference type="InterPro" id="IPR029058">
    <property type="entry name" value="AB_hydrolase_fold"/>
</dbReference>
<accession>A0A1N7EJ68</accession>
<evidence type="ECO:0000256" key="1">
    <source>
        <dbReference type="SAM" id="SignalP"/>
    </source>
</evidence>
<sequence length="711" mass="78802">MAQFISPLTAKIMAALFITATTAGCSTLQAPKQSPAKLLQETRSSIITDNEVSAATRSTLLSSGFNQESCMATFDSCIDAVKSSFLDDKVSKPMLAVLSELYYTRTLYLALQDGCKTLLDRPPIDPYYTNAPLSEANKKEKQNAQNQCQSDYRDALYQTVRNSYAYLFFDALNNNTQTISPIPQEMDIRTLDFYHLAINEIISQLYRANKGIFAAAKLRHHSLSTPSIEPKYQQVQLSTLISQENGTDNQLDLSISNYPYYLEYLKKSDGEVFSELVSAYDSRLSKLNVYSRRSGLGVSFIGSLKSRYTTNSLDRRANKPIAERIHTTGHLQVTAIIEPTGNSLDEVLNSNRFGVYLFNPQAQTQITIKGRPYPLAANFSASYALWLNENRLQQLSLMNMVSKGDAMALPELFMLKPFDPNQKVIIMLHGLASSPATWVNLTNNLLADPKLNDAYQVWQIAYSTNLPILENRYQINQLIRQAFASVDPDGTTAASRNAILIGHSMGGVISRLLVSDDDLNQYLNQLSDGEQDKLFSKLSVDQKQLLDERLALSTLPQVDTAIFLSAPFRGTDYADRWFTRAARRIIRLPVDLTKTVNAAISEGNQSVLGALYLQNGASQLSDRSAFMTLTKDVTISPKVRYHTLVGNNKANTDSAADAVGAAISDGIVPYSSSHLAGASSETIIAGKHNIHESPETIAQLRKILYEHLAKR</sequence>
<protein>
    <recommendedName>
        <fullName evidence="2">AB hydrolase-1 domain-containing protein</fullName>
    </recommendedName>
</protein>
<keyword evidence="1" id="KW-0732">Signal</keyword>
<organism evidence="3 4">
    <name type="scientific">Moraxella cuniculi DSM 21768</name>
    <dbReference type="NCBI Taxonomy" id="1122245"/>
    <lineage>
        <taxon>Bacteria</taxon>
        <taxon>Pseudomonadati</taxon>
        <taxon>Pseudomonadota</taxon>
        <taxon>Gammaproteobacteria</taxon>
        <taxon>Moraxellales</taxon>
        <taxon>Moraxellaceae</taxon>
        <taxon>Moraxella</taxon>
    </lineage>
</organism>
<dbReference type="Proteomes" id="UP000187495">
    <property type="component" value="Unassembled WGS sequence"/>
</dbReference>
<feature type="signal peptide" evidence="1">
    <location>
        <begin position="1"/>
        <end position="23"/>
    </location>
</feature>
<dbReference type="Gene3D" id="3.40.50.1820">
    <property type="entry name" value="alpha/beta hydrolase"/>
    <property type="match status" value="1"/>
</dbReference>
<feature type="chain" id="PRO_5012139421" description="AB hydrolase-1 domain-containing protein" evidence="1">
    <location>
        <begin position="24"/>
        <end position="711"/>
    </location>
</feature>
<evidence type="ECO:0000313" key="3">
    <source>
        <dbReference type="EMBL" id="SIR88162.1"/>
    </source>
</evidence>
<name>A0A1N7EJ68_9GAMM</name>
<dbReference type="SUPFAM" id="SSF53474">
    <property type="entry name" value="alpha/beta-Hydrolases"/>
    <property type="match status" value="1"/>
</dbReference>
<feature type="domain" description="AB hydrolase-1" evidence="2">
    <location>
        <begin position="425"/>
        <end position="699"/>
    </location>
</feature>
<proteinExistence type="predicted"/>
<dbReference type="Pfam" id="PF12697">
    <property type="entry name" value="Abhydrolase_6"/>
    <property type="match status" value="1"/>
</dbReference>
<dbReference type="EMBL" id="FTNU01000005">
    <property type="protein sequence ID" value="SIR88162.1"/>
    <property type="molecule type" value="Genomic_DNA"/>
</dbReference>
<evidence type="ECO:0000313" key="4">
    <source>
        <dbReference type="Proteomes" id="UP000187495"/>
    </source>
</evidence>
<dbReference type="InterPro" id="IPR000073">
    <property type="entry name" value="AB_hydrolase_1"/>
</dbReference>
<dbReference type="AlphaFoldDB" id="A0A1N7EJ68"/>
<gene>
    <name evidence="3" type="ORF">SAMN02745664_10580</name>
</gene>
<keyword evidence="4" id="KW-1185">Reference proteome</keyword>
<evidence type="ECO:0000259" key="2">
    <source>
        <dbReference type="Pfam" id="PF12697"/>
    </source>
</evidence>
<dbReference type="STRING" id="34061.B0189_03495"/>
<reference evidence="4" key="1">
    <citation type="submission" date="2017-01" db="EMBL/GenBank/DDBJ databases">
        <authorList>
            <person name="Varghese N."/>
            <person name="Submissions S."/>
        </authorList>
    </citation>
    <scope>NUCLEOTIDE SEQUENCE [LARGE SCALE GENOMIC DNA]</scope>
    <source>
        <strain evidence="4">DSM 21768</strain>
    </source>
</reference>
<dbReference type="RefSeq" id="WP_076555062.1">
    <property type="nucleotide sequence ID" value="NZ_FTNU01000005.1"/>
</dbReference>